<evidence type="ECO:0000313" key="1">
    <source>
        <dbReference type="EMBL" id="VFJ42335.1"/>
    </source>
</evidence>
<protein>
    <submittedName>
        <fullName evidence="1">Uncharacterized protein</fullName>
    </submittedName>
</protein>
<accession>A0A450RTG0</accession>
<dbReference type="EMBL" id="CAADFD010000006">
    <property type="protein sequence ID" value="VFJ50126.1"/>
    <property type="molecule type" value="Genomic_DNA"/>
</dbReference>
<organism evidence="1">
    <name type="scientific">Candidatus Kentrum sp. FW</name>
    <dbReference type="NCBI Taxonomy" id="2126338"/>
    <lineage>
        <taxon>Bacteria</taxon>
        <taxon>Pseudomonadati</taxon>
        <taxon>Pseudomonadota</taxon>
        <taxon>Gammaproteobacteria</taxon>
        <taxon>Candidatus Kentrum</taxon>
    </lineage>
</organism>
<dbReference type="AlphaFoldDB" id="A0A450RTG0"/>
<evidence type="ECO:0000313" key="2">
    <source>
        <dbReference type="EMBL" id="VFJ50126.1"/>
    </source>
</evidence>
<proteinExistence type="predicted"/>
<gene>
    <name evidence="1" type="ORF">BECKFW1821A_GA0114235_100196</name>
    <name evidence="2" type="ORF">BECKFW1821B_GA0114236_100640</name>
</gene>
<sequence length="76" mass="8523">MPTSREKGVDNQKGKTCPDCATTRQRDCVFMGAILSVFGLFSFKRINNGQHAIYSETMMHIFRIAPSEASPRTNEP</sequence>
<name>A0A450RTG0_9GAMM</name>
<reference evidence="1" key="1">
    <citation type="submission" date="2019-02" db="EMBL/GenBank/DDBJ databases">
        <authorList>
            <person name="Gruber-Vodicka R. H."/>
            <person name="Seah K. B. B."/>
        </authorList>
    </citation>
    <scope>NUCLEOTIDE SEQUENCE</scope>
    <source>
        <strain evidence="2">BECK_BZ106</strain>
        <strain evidence="1">BECK_BZ15</strain>
    </source>
</reference>
<dbReference type="EMBL" id="CAADEW010000001">
    <property type="protein sequence ID" value="VFJ42335.1"/>
    <property type="molecule type" value="Genomic_DNA"/>
</dbReference>